<dbReference type="InterPro" id="IPR036732">
    <property type="entry name" value="AFP_Neu5c_C_sf"/>
</dbReference>
<dbReference type="EMBL" id="PUIA01000016">
    <property type="protein sequence ID" value="PQO38793.1"/>
    <property type="molecule type" value="Genomic_DNA"/>
</dbReference>
<accession>A0A2S8G2Y8</accession>
<dbReference type="SUPFAM" id="SSF51269">
    <property type="entry name" value="AFP III-like domain"/>
    <property type="match status" value="1"/>
</dbReference>
<reference evidence="2 3" key="1">
    <citation type="submission" date="2018-02" db="EMBL/GenBank/DDBJ databases">
        <title>Comparative genomes isolates from brazilian mangrove.</title>
        <authorList>
            <person name="Araujo J.E."/>
            <person name="Taketani R.G."/>
            <person name="Silva M.C.P."/>
            <person name="Loureco M.V."/>
            <person name="Andreote F.D."/>
        </authorList>
    </citation>
    <scope>NUCLEOTIDE SEQUENCE [LARGE SCALE GENOMIC DNA]</scope>
    <source>
        <strain evidence="2 3">HEX-2 MGV</strain>
    </source>
</reference>
<dbReference type="Pfam" id="PF08666">
    <property type="entry name" value="SAF"/>
    <property type="match status" value="1"/>
</dbReference>
<sequence>MNDFKILGREIGHFAPTYVIAELSANHHQSIERAKELVHTAKDAGADAIKLQTYTADTITIHSSNKPFQISGGTIWDGKTLYDLYQEAYTPWEWQPELKAYANDLGMDCFSSPFDPTSVAFLEKMEVPCYKIASFEIVDTGLLREIGRTGKPVIMSTGMATLGEIDEAISTLRGAGAGPIALLKCTSSYPSPPEEMNLRTIPHMASAFGVPVGLSDHTLGIAVPVAAVALGACIIEKHLTLSRDEPGPDSAFSLEPDEFKAMVEAVRTTEKAMGQINYSPTSREQASRTFRRSLFVTQDIKAGESFTPDNVRSIRPGNGLEPKWLDVVLESRATTDLKRGTPLELAHLAQTTSAYNS</sequence>
<dbReference type="InterPro" id="IPR051690">
    <property type="entry name" value="PseI-like"/>
</dbReference>
<dbReference type="RefSeq" id="WP_105349993.1">
    <property type="nucleotide sequence ID" value="NZ_PUIA01000016.1"/>
</dbReference>
<dbReference type="SUPFAM" id="SSF51569">
    <property type="entry name" value="Aldolase"/>
    <property type="match status" value="1"/>
</dbReference>
<dbReference type="OrthoDB" id="9814210at2"/>
<dbReference type="GO" id="GO:0047444">
    <property type="term" value="F:N-acylneuraminate-9-phosphate synthase activity"/>
    <property type="evidence" value="ECO:0007669"/>
    <property type="project" value="TreeGrafter"/>
</dbReference>
<dbReference type="Pfam" id="PF03102">
    <property type="entry name" value="NeuB"/>
    <property type="match status" value="1"/>
</dbReference>
<dbReference type="Proteomes" id="UP000240009">
    <property type="component" value="Unassembled WGS sequence"/>
</dbReference>
<dbReference type="InterPro" id="IPR006190">
    <property type="entry name" value="SAF_AFP_Neu5Ac"/>
</dbReference>
<dbReference type="PANTHER" id="PTHR42966:SF2">
    <property type="entry name" value="PSEUDAMINIC ACID SYNTHASE"/>
    <property type="match status" value="1"/>
</dbReference>
<comment type="caution">
    <text evidence="2">The sequence shown here is derived from an EMBL/GenBank/DDBJ whole genome shotgun (WGS) entry which is preliminary data.</text>
</comment>
<dbReference type="InterPro" id="IPR013132">
    <property type="entry name" value="PseI/NeuA/B-like_N"/>
</dbReference>
<gene>
    <name evidence="2" type="primary">pseI</name>
    <name evidence="2" type="ORF">C5Y96_02685</name>
</gene>
<dbReference type="Gene3D" id="3.90.1210.10">
    <property type="entry name" value="Antifreeze-like/N-acetylneuraminic acid synthase C-terminal domain"/>
    <property type="match status" value="1"/>
</dbReference>
<dbReference type="SMART" id="SM00858">
    <property type="entry name" value="SAF"/>
    <property type="match status" value="1"/>
</dbReference>
<feature type="domain" description="AFP-like" evidence="1">
    <location>
        <begin position="293"/>
        <end position="351"/>
    </location>
</feature>
<dbReference type="PANTHER" id="PTHR42966">
    <property type="entry name" value="N-ACETYLNEURAMINATE SYNTHASE"/>
    <property type="match status" value="1"/>
</dbReference>
<dbReference type="InterPro" id="IPR013974">
    <property type="entry name" value="SAF"/>
</dbReference>
<dbReference type="InterPro" id="IPR020030">
    <property type="entry name" value="Pseudaminic_synth_PseI"/>
</dbReference>
<dbReference type="AlphaFoldDB" id="A0A2S8G2Y8"/>
<dbReference type="InterPro" id="IPR057736">
    <property type="entry name" value="SAF_PseI/NeuA/NeuB"/>
</dbReference>
<dbReference type="PROSITE" id="PS50844">
    <property type="entry name" value="AFP_LIKE"/>
    <property type="match status" value="1"/>
</dbReference>
<dbReference type="InterPro" id="IPR013785">
    <property type="entry name" value="Aldolase_TIM"/>
</dbReference>
<organism evidence="2 3">
    <name type="scientific">Blastopirellula marina</name>
    <dbReference type="NCBI Taxonomy" id="124"/>
    <lineage>
        <taxon>Bacteria</taxon>
        <taxon>Pseudomonadati</taxon>
        <taxon>Planctomycetota</taxon>
        <taxon>Planctomycetia</taxon>
        <taxon>Pirellulales</taxon>
        <taxon>Pirellulaceae</taxon>
        <taxon>Blastopirellula</taxon>
    </lineage>
</organism>
<evidence type="ECO:0000313" key="3">
    <source>
        <dbReference type="Proteomes" id="UP000240009"/>
    </source>
</evidence>
<evidence type="ECO:0000259" key="1">
    <source>
        <dbReference type="PROSITE" id="PS50844"/>
    </source>
</evidence>
<dbReference type="NCBIfam" id="TIGR03586">
    <property type="entry name" value="PseI"/>
    <property type="match status" value="1"/>
</dbReference>
<evidence type="ECO:0000313" key="2">
    <source>
        <dbReference type="EMBL" id="PQO38793.1"/>
    </source>
</evidence>
<dbReference type="GO" id="GO:0016051">
    <property type="term" value="P:carbohydrate biosynthetic process"/>
    <property type="evidence" value="ECO:0007669"/>
    <property type="project" value="InterPro"/>
</dbReference>
<proteinExistence type="predicted"/>
<dbReference type="Gene3D" id="3.20.20.70">
    <property type="entry name" value="Aldolase class I"/>
    <property type="match status" value="1"/>
</dbReference>
<protein>
    <submittedName>
        <fullName evidence="2">Pseudaminic acid synthase</fullName>
    </submittedName>
</protein>
<dbReference type="CDD" id="cd11615">
    <property type="entry name" value="SAF_NeuB_like"/>
    <property type="match status" value="1"/>
</dbReference>
<name>A0A2S8G2Y8_9BACT</name>